<proteinExistence type="inferred from homology"/>
<evidence type="ECO:0000313" key="9">
    <source>
        <dbReference type="Proteomes" id="UP001597199"/>
    </source>
</evidence>
<evidence type="ECO:0000256" key="3">
    <source>
        <dbReference type="ARBA" id="ARBA00022884"/>
    </source>
</evidence>
<keyword evidence="9" id="KW-1185">Reference proteome</keyword>
<dbReference type="EMBL" id="JBHTOA010000031">
    <property type="protein sequence ID" value="MFD1399217.1"/>
    <property type="molecule type" value="Genomic_DNA"/>
</dbReference>
<dbReference type="NCBIfam" id="NF001223">
    <property type="entry name" value="PRK00202.1-1"/>
    <property type="match status" value="1"/>
</dbReference>
<evidence type="ECO:0000313" key="8">
    <source>
        <dbReference type="EMBL" id="MFD1399217.1"/>
    </source>
</evidence>
<keyword evidence="4 6" id="KW-0805">Transcription regulation</keyword>
<evidence type="ECO:0000256" key="2">
    <source>
        <dbReference type="ARBA" id="ARBA00022814"/>
    </source>
</evidence>
<accession>A0ABW4BJE8</accession>
<keyword evidence="5 6" id="KW-0804">Transcription</keyword>
<name>A0ABW4BJE8_9LACO</name>
<evidence type="ECO:0000256" key="5">
    <source>
        <dbReference type="ARBA" id="ARBA00023163"/>
    </source>
</evidence>
<sequence>MLDRHETREAAFKVLFALATNPDADRETVYQEVLPEGAATPDYLVTLVDGVLAKQSELDEQIQGKLKAGWTLARLSKTDLILLRLGLYEITAVADVPNRVAVNEAIELAKTYSDDQAAKFINGILGHFVEA</sequence>
<dbReference type="SUPFAM" id="SSF48013">
    <property type="entry name" value="NusB-like"/>
    <property type="match status" value="1"/>
</dbReference>
<dbReference type="InterPro" id="IPR006027">
    <property type="entry name" value="NusB_RsmB_TIM44"/>
</dbReference>
<evidence type="ECO:0000259" key="7">
    <source>
        <dbReference type="Pfam" id="PF01029"/>
    </source>
</evidence>
<dbReference type="Proteomes" id="UP001597199">
    <property type="component" value="Unassembled WGS sequence"/>
</dbReference>
<gene>
    <name evidence="6 8" type="primary">nusB</name>
    <name evidence="8" type="ORF">ACFQ41_07825</name>
</gene>
<comment type="function">
    <text evidence="6">Involved in transcription antitermination. Required for transcription of ribosomal RNA (rRNA) genes. Binds specifically to the boxA antiterminator sequence of the ribosomal RNA (rrn) operons.</text>
</comment>
<organism evidence="8 9">
    <name type="scientific">Lacticaseibacillus suilingensis</name>
    <dbReference type="NCBI Taxonomy" id="2799577"/>
    <lineage>
        <taxon>Bacteria</taxon>
        <taxon>Bacillati</taxon>
        <taxon>Bacillota</taxon>
        <taxon>Bacilli</taxon>
        <taxon>Lactobacillales</taxon>
        <taxon>Lactobacillaceae</taxon>
        <taxon>Lacticaseibacillus</taxon>
    </lineage>
</organism>
<dbReference type="InterPro" id="IPR011605">
    <property type="entry name" value="NusB_fam"/>
</dbReference>
<evidence type="ECO:0000256" key="6">
    <source>
        <dbReference type="HAMAP-Rule" id="MF_00073"/>
    </source>
</evidence>
<comment type="caution">
    <text evidence="8">The sequence shown here is derived from an EMBL/GenBank/DDBJ whole genome shotgun (WGS) entry which is preliminary data.</text>
</comment>
<dbReference type="NCBIfam" id="TIGR01951">
    <property type="entry name" value="nusB"/>
    <property type="match status" value="1"/>
</dbReference>
<comment type="similarity">
    <text evidence="1 6">Belongs to the NusB family.</text>
</comment>
<protein>
    <recommendedName>
        <fullName evidence="6">Transcription antitermination protein NusB</fullName>
    </recommendedName>
    <alternativeName>
        <fullName evidence="6">Antitermination factor NusB</fullName>
    </alternativeName>
</protein>
<keyword evidence="2 6" id="KW-0889">Transcription antitermination</keyword>
<dbReference type="Pfam" id="PF01029">
    <property type="entry name" value="NusB"/>
    <property type="match status" value="1"/>
</dbReference>
<dbReference type="Gene3D" id="1.10.940.10">
    <property type="entry name" value="NusB-like"/>
    <property type="match status" value="1"/>
</dbReference>
<dbReference type="PANTHER" id="PTHR11078:SF3">
    <property type="entry name" value="ANTITERMINATION NUSB DOMAIN-CONTAINING PROTEIN"/>
    <property type="match status" value="1"/>
</dbReference>
<evidence type="ECO:0000256" key="1">
    <source>
        <dbReference type="ARBA" id="ARBA00005952"/>
    </source>
</evidence>
<evidence type="ECO:0000256" key="4">
    <source>
        <dbReference type="ARBA" id="ARBA00023015"/>
    </source>
</evidence>
<dbReference type="HAMAP" id="MF_00073">
    <property type="entry name" value="NusB"/>
    <property type="match status" value="1"/>
</dbReference>
<dbReference type="InterPro" id="IPR035926">
    <property type="entry name" value="NusB-like_sf"/>
</dbReference>
<feature type="domain" description="NusB/RsmB/TIM44" evidence="7">
    <location>
        <begin position="5"/>
        <end position="129"/>
    </location>
</feature>
<dbReference type="RefSeq" id="WP_204118059.1">
    <property type="nucleotide sequence ID" value="NZ_BOLV01000002.1"/>
</dbReference>
<dbReference type="PANTHER" id="PTHR11078">
    <property type="entry name" value="N UTILIZATION SUBSTANCE PROTEIN B-RELATED"/>
    <property type="match status" value="1"/>
</dbReference>
<keyword evidence="3 6" id="KW-0694">RNA-binding</keyword>
<reference evidence="9" key="1">
    <citation type="journal article" date="2019" name="Int. J. Syst. Evol. Microbiol.">
        <title>The Global Catalogue of Microorganisms (GCM) 10K type strain sequencing project: providing services to taxonomists for standard genome sequencing and annotation.</title>
        <authorList>
            <consortium name="The Broad Institute Genomics Platform"/>
            <consortium name="The Broad Institute Genome Sequencing Center for Infectious Disease"/>
            <person name="Wu L."/>
            <person name="Ma J."/>
        </authorList>
    </citation>
    <scope>NUCLEOTIDE SEQUENCE [LARGE SCALE GENOMIC DNA]</scope>
    <source>
        <strain evidence="9">CCM 9110</strain>
    </source>
</reference>